<dbReference type="Proteomes" id="UP000183997">
    <property type="component" value="Unassembled WGS sequence"/>
</dbReference>
<keyword evidence="2" id="KW-0813">Transport</keyword>
<dbReference type="Gene3D" id="3.40.50.2300">
    <property type="match status" value="2"/>
</dbReference>
<evidence type="ECO:0000256" key="2">
    <source>
        <dbReference type="ARBA" id="ARBA00022448"/>
    </source>
</evidence>
<dbReference type="Pfam" id="PF13458">
    <property type="entry name" value="Peripla_BP_6"/>
    <property type="match status" value="1"/>
</dbReference>
<evidence type="ECO:0000256" key="4">
    <source>
        <dbReference type="ARBA" id="ARBA00022970"/>
    </source>
</evidence>
<dbReference type="RefSeq" id="WP_072910366.1">
    <property type="nucleotide sequence ID" value="NZ_FRAR01000004.1"/>
</dbReference>
<evidence type="ECO:0000313" key="8">
    <source>
        <dbReference type="Proteomes" id="UP000183997"/>
    </source>
</evidence>
<sequence>MKKSKIYFILSALMITALLLTGCGGGGDEKKQAEGEKAATGGDTIKIGFLGAKTGGHAAYGVETLKGIKMAVEDINTAGGLLGKKIEIVEEDHGSKVSEGTTVTQKLITRDKVVAIIGDPTTGITKAAAPIAQQNKVVLLSAGAVGPGVVEIGDYIYRDVLLNSVGAPAVTKYLNEKLGWKKVVVVTSMNNDFSVGLTDLFKEALIENKMEIVGEQSIQDGDQNFAAQVTAIKDKNADGIIFTGYYTEGALFMKEVRKQGLKSVLVGGDGLMSDVFLKMGAEAVEGSMFFCGFAVDETKSSDKTKKFIEAYKAGNNGVQPDYFSVQGYDAVMLIADAIKAANSDDPEKFRVELAKTKNWEGVSGTITFDESREPIKSPVYLLEVKEGKLAVKDTIEVK</sequence>
<evidence type="ECO:0000256" key="3">
    <source>
        <dbReference type="ARBA" id="ARBA00022729"/>
    </source>
</evidence>
<comment type="similarity">
    <text evidence="1">Belongs to the leucine-binding protein family.</text>
</comment>
<proteinExistence type="inferred from homology"/>
<dbReference type="EMBL" id="FRAR01000004">
    <property type="protein sequence ID" value="SHJ95594.1"/>
    <property type="molecule type" value="Genomic_DNA"/>
</dbReference>
<dbReference type="AlphaFoldDB" id="A0A1M6NIZ6"/>
<organism evidence="7 8">
    <name type="scientific">Desulforamulus aeronauticus DSM 10349</name>
    <dbReference type="NCBI Taxonomy" id="1121421"/>
    <lineage>
        <taxon>Bacteria</taxon>
        <taxon>Bacillati</taxon>
        <taxon>Bacillota</taxon>
        <taxon>Clostridia</taxon>
        <taxon>Eubacteriales</taxon>
        <taxon>Peptococcaceae</taxon>
        <taxon>Desulforamulus</taxon>
    </lineage>
</organism>
<keyword evidence="4" id="KW-0029">Amino-acid transport</keyword>
<dbReference type="InterPro" id="IPR028081">
    <property type="entry name" value="Leu-bd"/>
</dbReference>
<dbReference type="PANTHER" id="PTHR30483:SF6">
    <property type="entry name" value="PERIPLASMIC BINDING PROTEIN OF ABC TRANSPORTER FOR NATURAL AMINO ACIDS"/>
    <property type="match status" value="1"/>
</dbReference>
<dbReference type="SUPFAM" id="SSF53822">
    <property type="entry name" value="Periplasmic binding protein-like I"/>
    <property type="match status" value="1"/>
</dbReference>
<evidence type="ECO:0000313" key="7">
    <source>
        <dbReference type="EMBL" id="SHJ95594.1"/>
    </source>
</evidence>
<evidence type="ECO:0000256" key="5">
    <source>
        <dbReference type="SAM" id="SignalP"/>
    </source>
</evidence>
<keyword evidence="8" id="KW-1185">Reference proteome</keyword>
<dbReference type="InterPro" id="IPR028082">
    <property type="entry name" value="Peripla_BP_I"/>
</dbReference>
<dbReference type="InterPro" id="IPR051010">
    <property type="entry name" value="BCAA_transport"/>
</dbReference>
<gene>
    <name evidence="7" type="ORF">SAMN02745123_00153</name>
</gene>
<dbReference type="InterPro" id="IPR000709">
    <property type="entry name" value="Leu_Ile_Val-bd"/>
</dbReference>
<dbReference type="STRING" id="1121421.SAMN02745123_00153"/>
<evidence type="ECO:0000256" key="1">
    <source>
        <dbReference type="ARBA" id="ARBA00010062"/>
    </source>
</evidence>
<dbReference type="CDD" id="cd06347">
    <property type="entry name" value="PBP1_ABC_LivK_ligand_binding-like"/>
    <property type="match status" value="1"/>
</dbReference>
<protein>
    <submittedName>
        <fullName evidence="7">Amino acid/amide ABC transporter substrate-binding protein, HAAT family</fullName>
    </submittedName>
</protein>
<evidence type="ECO:0000259" key="6">
    <source>
        <dbReference type="Pfam" id="PF13458"/>
    </source>
</evidence>
<dbReference type="GO" id="GO:0006865">
    <property type="term" value="P:amino acid transport"/>
    <property type="evidence" value="ECO:0007669"/>
    <property type="project" value="UniProtKB-KW"/>
</dbReference>
<dbReference type="PANTHER" id="PTHR30483">
    <property type="entry name" value="LEUCINE-SPECIFIC-BINDING PROTEIN"/>
    <property type="match status" value="1"/>
</dbReference>
<name>A0A1M6NIZ6_9FIRM</name>
<dbReference type="PRINTS" id="PR00337">
    <property type="entry name" value="LEUILEVALBP"/>
</dbReference>
<feature type="signal peptide" evidence="5">
    <location>
        <begin position="1"/>
        <end position="22"/>
    </location>
</feature>
<feature type="chain" id="PRO_5039493029" evidence="5">
    <location>
        <begin position="23"/>
        <end position="398"/>
    </location>
</feature>
<feature type="domain" description="Leucine-binding protein" evidence="6">
    <location>
        <begin position="44"/>
        <end position="387"/>
    </location>
</feature>
<dbReference type="PROSITE" id="PS51257">
    <property type="entry name" value="PROKAR_LIPOPROTEIN"/>
    <property type="match status" value="1"/>
</dbReference>
<reference evidence="8" key="1">
    <citation type="submission" date="2016-11" db="EMBL/GenBank/DDBJ databases">
        <authorList>
            <person name="Varghese N."/>
            <person name="Submissions S."/>
        </authorList>
    </citation>
    <scope>NUCLEOTIDE SEQUENCE [LARGE SCALE GENOMIC DNA]</scope>
    <source>
        <strain evidence="8">DSM 10349</strain>
    </source>
</reference>
<accession>A0A1M6NIZ6</accession>
<dbReference type="OrthoDB" id="9783240at2"/>
<keyword evidence="3 5" id="KW-0732">Signal</keyword>